<proteinExistence type="predicted"/>
<dbReference type="RefSeq" id="WP_303306672.1">
    <property type="nucleotide sequence ID" value="NZ_JAODOP010000004.1"/>
</dbReference>
<evidence type="ECO:0000259" key="2">
    <source>
        <dbReference type="Pfam" id="PF18962"/>
    </source>
</evidence>
<sequence length="150" mass="17173">MKNNTLTLLFFLMTTIVFSQSKLIFSYDSASNQVERKYCEDGSCNTAKSVNKKETVSQEEEIIVNEEFDNSLAIFPNPTKGLLTIKWDQDYSHAINEIALIDLTSKIHRINYTLGNHEANIDLSSWPIGLYIVRFFLKDGTTLTKKIIKK</sequence>
<organism evidence="3 4">
    <name type="scientific">Flavivirga spongiicola</name>
    <dbReference type="NCBI Taxonomy" id="421621"/>
    <lineage>
        <taxon>Bacteria</taxon>
        <taxon>Pseudomonadati</taxon>
        <taxon>Bacteroidota</taxon>
        <taxon>Flavobacteriia</taxon>
        <taxon>Flavobacteriales</taxon>
        <taxon>Flavobacteriaceae</taxon>
        <taxon>Flavivirga</taxon>
    </lineage>
</organism>
<evidence type="ECO:0000256" key="1">
    <source>
        <dbReference type="ARBA" id="ARBA00022729"/>
    </source>
</evidence>
<keyword evidence="4" id="KW-1185">Reference proteome</keyword>
<reference evidence="3 4" key="1">
    <citation type="submission" date="2022-09" db="EMBL/GenBank/DDBJ databases">
        <title>Genome sequencing of Flavivirga sp. MEBiC05379.</title>
        <authorList>
            <person name="Oh H.-M."/>
            <person name="Kwon K.K."/>
            <person name="Park M.J."/>
            <person name="Yang S.-H."/>
        </authorList>
    </citation>
    <scope>NUCLEOTIDE SEQUENCE [LARGE SCALE GENOMIC DNA]</scope>
    <source>
        <strain evidence="3 4">MEBiC05379</strain>
    </source>
</reference>
<dbReference type="EMBL" id="JAODOP010000004">
    <property type="protein sequence ID" value="MEF3834342.1"/>
    <property type="molecule type" value="Genomic_DNA"/>
</dbReference>
<dbReference type="InterPro" id="IPR026444">
    <property type="entry name" value="Secre_tail"/>
</dbReference>
<dbReference type="Proteomes" id="UP001337305">
    <property type="component" value="Unassembled WGS sequence"/>
</dbReference>
<dbReference type="NCBIfam" id="TIGR04183">
    <property type="entry name" value="Por_Secre_tail"/>
    <property type="match status" value="1"/>
</dbReference>
<protein>
    <submittedName>
        <fullName evidence="3">T9SS type A sorting domain-containing protein</fullName>
    </submittedName>
</protein>
<evidence type="ECO:0000313" key="3">
    <source>
        <dbReference type="EMBL" id="MEF3834342.1"/>
    </source>
</evidence>
<name>A0ABU7XWQ8_9FLAO</name>
<keyword evidence="1" id="KW-0732">Signal</keyword>
<dbReference type="Pfam" id="PF18962">
    <property type="entry name" value="Por_Secre_tail"/>
    <property type="match status" value="1"/>
</dbReference>
<feature type="domain" description="Secretion system C-terminal sorting" evidence="2">
    <location>
        <begin position="74"/>
        <end position="148"/>
    </location>
</feature>
<accession>A0ABU7XWQ8</accession>
<evidence type="ECO:0000313" key="4">
    <source>
        <dbReference type="Proteomes" id="UP001337305"/>
    </source>
</evidence>
<gene>
    <name evidence="3" type="ORF">N1F79_14490</name>
</gene>
<comment type="caution">
    <text evidence="3">The sequence shown here is derived from an EMBL/GenBank/DDBJ whole genome shotgun (WGS) entry which is preliminary data.</text>
</comment>